<protein>
    <submittedName>
        <fullName evidence="3">3-oxoacyl-(Acyl-carrier-protein) synthase</fullName>
    </submittedName>
    <submittedName>
        <fullName evidence="4">Beta-ketoacyl synthase N-terminal-like domain-containing protein</fullName>
    </submittedName>
</protein>
<evidence type="ECO:0000259" key="2">
    <source>
        <dbReference type="Pfam" id="PF00109"/>
    </source>
</evidence>
<gene>
    <name evidence="3" type="ORF">SAMN05661012_03949</name>
    <name evidence="4" type="ORF">SR876_19380</name>
</gene>
<organism evidence="3 5">
    <name type="scientific">Chitinophaga sancti</name>
    <dbReference type="NCBI Taxonomy" id="1004"/>
    <lineage>
        <taxon>Bacteria</taxon>
        <taxon>Pseudomonadati</taxon>
        <taxon>Bacteroidota</taxon>
        <taxon>Chitinophagia</taxon>
        <taxon>Chitinophagales</taxon>
        <taxon>Chitinophagaceae</taxon>
        <taxon>Chitinophaga</taxon>
    </lineage>
</organism>
<evidence type="ECO:0000313" key="5">
    <source>
        <dbReference type="Proteomes" id="UP000183788"/>
    </source>
</evidence>
<feature type="domain" description="Beta-ketoacyl synthase-like N-terminal" evidence="2">
    <location>
        <begin position="5"/>
        <end position="240"/>
    </location>
</feature>
<dbReference type="InterPro" id="IPR000794">
    <property type="entry name" value="Beta-ketoacyl_synthase"/>
</dbReference>
<reference evidence="3 5" key="1">
    <citation type="submission" date="2016-11" db="EMBL/GenBank/DDBJ databases">
        <authorList>
            <person name="Jaros S."/>
            <person name="Januszkiewicz K."/>
            <person name="Wedrychowicz H."/>
        </authorList>
    </citation>
    <scope>NUCLEOTIDE SEQUENCE [LARGE SCALE GENOMIC DNA]</scope>
    <source>
        <strain evidence="3 5">DSM 784</strain>
    </source>
</reference>
<dbReference type="Pfam" id="PF00109">
    <property type="entry name" value="ketoacyl-synt"/>
    <property type="match status" value="1"/>
</dbReference>
<dbReference type="GO" id="GO:0004315">
    <property type="term" value="F:3-oxoacyl-[acyl-carrier-protein] synthase activity"/>
    <property type="evidence" value="ECO:0007669"/>
    <property type="project" value="TreeGrafter"/>
</dbReference>
<dbReference type="Proteomes" id="UP001326715">
    <property type="component" value="Chromosome"/>
</dbReference>
<evidence type="ECO:0000313" key="3">
    <source>
        <dbReference type="EMBL" id="SFW72517.1"/>
    </source>
</evidence>
<dbReference type="STRING" id="1004.SAMN05661012_03949"/>
<dbReference type="AlphaFoldDB" id="A0A1K1RKH4"/>
<dbReference type="InterPro" id="IPR014030">
    <property type="entry name" value="Ketoacyl_synth_N"/>
</dbReference>
<evidence type="ECO:0000313" key="4">
    <source>
        <dbReference type="EMBL" id="WQG87084.1"/>
    </source>
</evidence>
<dbReference type="EMBL" id="FPIZ01000012">
    <property type="protein sequence ID" value="SFW72517.1"/>
    <property type="molecule type" value="Genomic_DNA"/>
</dbReference>
<dbReference type="InterPro" id="IPR016039">
    <property type="entry name" value="Thiolase-like"/>
</dbReference>
<dbReference type="PANTHER" id="PTHR11712:SF336">
    <property type="entry name" value="3-OXOACYL-[ACYL-CARRIER-PROTEIN] SYNTHASE, MITOCHONDRIAL"/>
    <property type="match status" value="1"/>
</dbReference>
<dbReference type="SUPFAM" id="SSF53901">
    <property type="entry name" value="Thiolase-like"/>
    <property type="match status" value="2"/>
</dbReference>
<dbReference type="PANTHER" id="PTHR11712">
    <property type="entry name" value="POLYKETIDE SYNTHASE-RELATED"/>
    <property type="match status" value="1"/>
</dbReference>
<sequence length="391" mass="42805">MKNNNKILITGLGSVSPLGYGSAAAWEKILAGENGLSIKSNWTNASIQPQYYGEAPAIEFASEVKWDDRFPPQQYSKLGLLACKKALDDAGIVLEASDNEIGLVIETSLGATASVEDYLYDLYRFGLQKISPVKFTKTVANTVLGDISRVFKLNGPSSLIYNSNSITYGFDLIKKGLADIVICGGVDHYTEFRILSEQESNHLVPVNEDTDPFSASTKEPDDRRNILGDGAAFLVLESEASAERRGAKRYAELVEYHSCFDYQNVEDTTRRSKEVVQSAINALKPIVSATGKLVYLSAYTTAGQLEHNERHLLEDLNKQHETYPLRHKAYTGDMKSASSIMGASIASQILYSDRFPEPDASGDHPSGFAYALVNTSHEGGGSSHLLLRKTN</sequence>
<dbReference type="Gene3D" id="3.40.47.10">
    <property type="match status" value="1"/>
</dbReference>
<dbReference type="GO" id="GO:0006633">
    <property type="term" value="P:fatty acid biosynthetic process"/>
    <property type="evidence" value="ECO:0007669"/>
    <property type="project" value="TreeGrafter"/>
</dbReference>
<accession>A0A1K1RKH4</accession>
<dbReference type="EMBL" id="CP140154">
    <property type="protein sequence ID" value="WQG87084.1"/>
    <property type="molecule type" value="Genomic_DNA"/>
</dbReference>
<reference evidence="4 6" key="2">
    <citation type="submission" date="2023-11" db="EMBL/GenBank/DDBJ databases">
        <title>MicrobeMod: A computational toolkit for identifying prokaryotic methylation and restriction-modification with nanopore sequencing.</title>
        <authorList>
            <person name="Crits-Christoph A."/>
            <person name="Kang S.C."/>
            <person name="Lee H."/>
            <person name="Ostrov N."/>
        </authorList>
    </citation>
    <scope>NUCLEOTIDE SEQUENCE [LARGE SCALE GENOMIC DNA]</scope>
    <source>
        <strain evidence="4 6">ATCC 23090</strain>
    </source>
</reference>
<proteinExistence type="predicted"/>
<dbReference type="RefSeq" id="WP_072362935.1">
    <property type="nucleotide sequence ID" value="NZ_CBHWAX010000132.1"/>
</dbReference>
<evidence type="ECO:0000256" key="1">
    <source>
        <dbReference type="ARBA" id="ARBA00022679"/>
    </source>
</evidence>
<evidence type="ECO:0000313" key="6">
    <source>
        <dbReference type="Proteomes" id="UP001326715"/>
    </source>
</evidence>
<dbReference type="Proteomes" id="UP000183788">
    <property type="component" value="Unassembled WGS sequence"/>
</dbReference>
<keyword evidence="6" id="KW-1185">Reference proteome</keyword>
<dbReference type="OrthoDB" id="621666at2"/>
<name>A0A1K1RKH4_9BACT</name>
<keyword evidence="1" id="KW-0808">Transferase</keyword>